<evidence type="ECO:0000256" key="5">
    <source>
        <dbReference type="ARBA" id="ARBA00022598"/>
    </source>
</evidence>
<feature type="binding site" evidence="16">
    <location>
        <position position="257"/>
    </location>
    <ligand>
        <name>Mg(2+)</name>
        <dbReference type="ChEBI" id="CHEBI:18420"/>
        <label>1</label>
    </ligand>
</feature>
<dbReference type="EC" id="6.3.2.4" evidence="14"/>
<dbReference type="NCBIfam" id="NF002528">
    <property type="entry name" value="PRK01966.1-4"/>
    <property type="match status" value="1"/>
</dbReference>
<feature type="active site" evidence="15">
    <location>
        <position position="14"/>
    </location>
</feature>
<dbReference type="InterPro" id="IPR013815">
    <property type="entry name" value="ATP_grasp_subdomain_1"/>
</dbReference>
<keyword evidence="10 14" id="KW-0133">Cell shape</keyword>
<comment type="pathway">
    <text evidence="14">Cell wall biogenesis; peptidoglycan biosynthesis.</text>
</comment>
<evidence type="ECO:0000259" key="18">
    <source>
        <dbReference type="PROSITE" id="PS50975"/>
    </source>
</evidence>
<accession>A0AAU0UQ65</accession>
<evidence type="ECO:0000256" key="1">
    <source>
        <dbReference type="ARBA" id="ARBA00001936"/>
    </source>
</evidence>
<evidence type="ECO:0000256" key="7">
    <source>
        <dbReference type="ARBA" id="ARBA00022741"/>
    </source>
</evidence>
<comment type="subcellular location">
    <subcellularLocation>
        <location evidence="2 14">Cytoplasm</location>
    </subcellularLocation>
</comment>
<dbReference type="GO" id="GO:0046872">
    <property type="term" value="F:metal ion binding"/>
    <property type="evidence" value="ECO:0007669"/>
    <property type="project" value="UniProtKB-KW"/>
</dbReference>
<dbReference type="PANTHER" id="PTHR23132">
    <property type="entry name" value="D-ALANINE--D-ALANINE LIGASE"/>
    <property type="match status" value="1"/>
</dbReference>
<comment type="cofactor">
    <cofactor evidence="1">
        <name>Mn(2+)</name>
        <dbReference type="ChEBI" id="CHEBI:29035"/>
    </cofactor>
</comment>
<comment type="similarity">
    <text evidence="3 14">Belongs to the D-alanine--D-alanine ligase family.</text>
</comment>
<dbReference type="GO" id="GO:0005737">
    <property type="term" value="C:cytoplasm"/>
    <property type="evidence" value="ECO:0007669"/>
    <property type="project" value="UniProtKB-SubCell"/>
</dbReference>
<keyword evidence="12 16" id="KW-0464">Manganese</keyword>
<dbReference type="HAMAP" id="MF_00047">
    <property type="entry name" value="Dala_Dala_lig"/>
    <property type="match status" value="1"/>
</dbReference>
<keyword evidence="5 14" id="KW-0436">Ligase</keyword>
<evidence type="ECO:0000256" key="17">
    <source>
        <dbReference type="PROSITE-ProRule" id="PRU00409"/>
    </source>
</evidence>
<dbReference type="EMBL" id="CP121694">
    <property type="protein sequence ID" value="WRO22440.1"/>
    <property type="molecule type" value="Genomic_DNA"/>
</dbReference>
<dbReference type="Gene3D" id="3.30.1490.20">
    <property type="entry name" value="ATP-grasp fold, A domain"/>
    <property type="match status" value="1"/>
</dbReference>
<sequence>MIKVAVLYGGQSAEREVSLNTGKAVYQALMDAGFTAGLIDVSRNVAAELQTISPDVAFIALHGPGGEDGAIQGLLETIGIPYTGSGVLASAMAMDKIVTKRILDVTGIATAAYAVFDSGKDNLEENSKVIRKNISGKLVVKAPNQGSSIGIYFVEPQDNLENAIKEALKYDKKILIERFISGIEVTASVIGNDKPEVLPLIEIVSHTGVYDYKAKYTKGLSDHVIPARITQDATKVVEKLSVETYRALGCKGLARVDFMVTEEGDPFVLEVNTIPGMTETSLFPDAARAAGRSFPELVAELVRLAME</sequence>
<feature type="active site" evidence="15">
    <location>
        <position position="281"/>
    </location>
</feature>
<feature type="binding site" evidence="16">
    <location>
        <position position="270"/>
    </location>
    <ligand>
        <name>Mg(2+)</name>
        <dbReference type="ChEBI" id="CHEBI:18420"/>
        <label>2</label>
    </ligand>
</feature>
<dbReference type="PROSITE" id="PS00844">
    <property type="entry name" value="DALA_DALA_LIGASE_2"/>
    <property type="match status" value="1"/>
</dbReference>
<keyword evidence="9 16" id="KW-0460">Magnesium</keyword>
<keyword evidence="6 16" id="KW-0479">Metal-binding</keyword>
<dbReference type="NCBIfam" id="TIGR01205">
    <property type="entry name" value="D_ala_D_alaTIGR"/>
    <property type="match status" value="1"/>
</dbReference>
<dbReference type="Gene3D" id="3.30.470.20">
    <property type="entry name" value="ATP-grasp fold, B domain"/>
    <property type="match status" value="1"/>
</dbReference>
<evidence type="ECO:0000256" key="13">
    <source>
        <dbReference type="ARBA" id="ARBA00023316"/>
    </source>
</evidence>
<evidence type="ECO:0000256" key="16">
    <source>
        <dbReference type="PIRSR" id="PIRSR039102-3"/>
    </source>
</evidence>
<evidence type="ECO:0000256" key="14">
    <source>
        <dbReference type="HAMAP-Rule" id="MF_00047"/>
    </source>
</evidence>
<keyword evidence="20" id="KW-1185">Reference proteome</keyword>
<evidence type="ECO:0000256" key="6">
    <source>
        <dbReference type="ARBA" id="ARBA00022723"/>
    </source>
</evidence>
<evidence type="ECO:0000256" key="2">
    <source>
        <dbReference type="ARBA" id="ARBA00004496"/>
    </source>
</evidence>
<protein>
    <recommendedName>
        <fullName evidence="14">D-alanine--D-alanine ligase</fullName>
        <ecNumber evidence="14">6.3.2.4</ecNumber>
    </recommendedName>
    <alternativeName>
        <fullName evidence="14">D-Ala-D-Ala ligase</fullName>
    </alternativeName>
    <alternativeName>
        <fullName evidence="14">D-alanylalanine synthetase</fullName>
    </alternativeName>
</protein>
<dbReference type="InterPro" id="IPR016185">
    <property type="entry name" value="PreATP-grasp_dom_sf"/>
</dbReference>
<feature type="domain" description="ATP-grasp" evidence="18">
    <location>
        <begin position="100"/>
        <end position="303"/>
    </location>
</feature>
<dbReference type="InterPro" id="IPR011127">
    <property type="entry name" value="Dala_Dala_lig_N"/>
</dbReference>
<dbReference type="GO" id="GO:0008360">
    <property type="term" value="P:regulation of cell shape"/>
    <property type="evidence" value="ECO:0007669"/>
    <property type="project" value="UniProtKB-KW"/>
</dbReference>
<dbReference type="InterPro" id="IPR011761">
    <property type="entry name" value="ATP-grasp"/>
</dbReference>
<dbReference type="Pfam" id="PF01820">
    <property type="entry name" value="Dala_Dala_lig_N"/>
    <property type="match status" value="1"/>
</dbReference>
<comment type="catalytic activity">
    <reaction evidence="14">
        <text>2 D-alanine + ATP = D-alanyl-D-alanine + ADP + phosphate + H(+)</text>
        <dbReference type="Rhea" id="RHEA:11224"/>
        <dbReference type="ChEBI" id="CHEBI:15378"/>
        <dbReference type="ChEBI" id="CHEBI:30616"/>
        <dbReference type="ChEBI" id="CHEBI:43474"/>
        <dbReference type="ChEBI" id="CHEBI:57416"/>
        <dbReference type="ChEBI" id="CHEBI:57822"/>
        <dbReference type="ChEBI" id="CHEBI:456216"/>
        <dbReference type="EC" id="6.3.2.4"/>
    </reaction>
</comment>
<dbReference type="GO" id="GO:0005524">
    <property type="term" value="F:ATP binding"/>
    <property type="evidence" value="ECO:0007669"/>
    <property type="project" value="UniProtKB-UniRule"/>
</dbReference>
<gene>
    <name evidence="14" type="primary">ddl</name>
    <name evidence="19" type="ORF">MFMK1_002269</name>
</gene>
<comment type="function">
    <text evidence="14">Cell wall formation.</text>
</comment>
<dbReference type="InterPro" id="IPR011095">
    <property type="entry name" value="Dala_Dala_lig_C"/>
</dbReference>
<comment type="cofactor">
    <cofactor evidence="16">
        <name>Mg(2+)</name>
        <dbReference type="ChEBI" id="CHEBI:18420"/>
    </cofactor>
    <cofactor evidence="16">
        <name>Mn(2+)</name>
        <dbReference type="ChEBI" id="CHEBI:29035"/>
    </cofactor>
    <text evidence="16">Binds 2 magnesium or manganese ions per subunit.</text>
</comment>
<dbReference type="InterPro" id="IPR000291">
    <property type="entry name" value="D-Ala_lig_Van_CS"/>
</dbReference>
<dbReference type="Gene3D" id="3.40.50.20">
    <property type="match status" value="1"/>
</dbReference>
<evidence type="ECO:0000256" key="10">
    <source>
        <dbReference type="ARBA" id="ARBA00022960"/>
    </source>
</evidence>
<dbReference type="GO" id="GO:0008716">
    <property type="term" value="F:D-alanine-D-alanine ligase activity"/>
    <property type="evidence" value="ECO:0007669"/>
    <property type="project" value="UniProtKB-UniRule"/>
</dbReference>
<evidence type="ECO:0000313" key="19">
    <source>
        <dbReference type="EMBL" id="WRO22440.1"/>
    </source>
</evidence>
<evidence type="ECO:0000313" key="20">
    <source>
        <dbReference type="Proteomes" id="UP001329915"/>
    </source>
</evidence>
<evidence type="ECO:0000256" key="4">
    <source>
        <dbReference type="ARBA" id="ARBA00022490"/>
    </source>
</evidence>
<dbReference type="PROSITE" id="PS00843">
    <property type="entry name" value="DALA_DALA_LIGASE_1"/>
    <property type="match status" value="1"/>
</dbReference>
<evidence type="ECO:0000256" key="3">
    <source>
        <dbReference type="ARBA" id="ARBA00010871"/>
    </source>
</evidence>
<reference evidence="19 20" key="1">
    <citation type="submission" date="2023-04" db="EMBL/GenBank/DDBJ databases">
        <authorList>
            <person name="Hsu D."/>
        </authorList>
    </citation>
    <scope>NUCLEOTIDE SEQUENCE [LARGE SCALE GENOMIC DNA]</scope>
    <source>
        <strain evidence="19 20">MK1</strain>
    </source>
</reference>
<dbReference type="GO" id="GO:0009252">
    <property type="term" value="P:peptidoglycan biosynthetic process"/>
    <property type="evidence" value="ECO:0007669"/>
    <property type="project" value="UniProtKB-UniRule"/>
</dbReference>
<dbReference type="AlphaFoldDB" id="A0AAU0UQ65"/>
<dbReference type="NCBIfam" id="NF002378">
    <property type="entry name" value="PRK01372.1"/>
    <property type="match status" value="1"/>
</dbReference>
<dbReference type="PANTHER" id="PTHR23132:SF23">
    <property type="entry name" value="D-ALANINE--D-ALANINE LIGASE B"/>
    <property type="match status" value="1"/>
</dbReference>
<keyword evidence="7 17" id="KW-0547">Nucleotide-binding</keyword>
<name>A0AAU0UQ65_9FIRM</name>
<evidence type="ECO:0000256" key="8">
    <source>
        <dbReference type="ARBA" id="ARBA00022840"/>
    </source>
</evidence>
<dbReference type="FunFam" id="3.30.470.20:FF:000008">
    <property type="entry name" value="D-alanine--D-alanine ligase"/>
    <property type="match status" value="1"/>
</dbReference>
<feature type="active site" evidence="15">
    <location>
        <position position="147"/>
    </location>
</feature>
<feature type="binding site" evidence="16">
    <location>
        <position position="270"/>
    </location>
    <ligand>
        <name>Mg(2+)</name>
        <dbReference type="ChEBI" id="CHEBI:18420"/>
        <label>1</label>
    </ligand>
</feature>
<dbReference type="Pfam" id="PF07478">
    <property type="entry name" value="Dala_Dala_lig_C"/>
    <property type="match status" value="1"/>
</dbReference>
<dbReference type="SUPFAM" id="SSF56059">
    <property type="entry name" value="Glutathione synthetase ATP-binding domain-like"/>
    <property type="match status" value="1"/>
</dbReference>
<evidence type="ECO:0000256" key="9">
    <source>
        <dbReference type="ARBA" id="ARBA00022842"/>
    </source>
</evidence>
<keyword evidence="4 14" id="KW-0963">Cytoplasm</keyword>
<evidence type="ECO:0000256" key="11">
    <source>
        <dbReference type="ARBA" id="ARBA00022984"/>
    </source>
</evidence>
<keyword evidence="13 14" id="KW-0961">Cell wall biogenesis/degradation</keyword>
<dbReference type="InterPro" id="IPR005905">
    <property type="entry name" value="D_ala_D_ala"/>
</dbReference>
<keyword evidence="11 14" id="KW-0573">Peptidoglycan synthesis</keyword>
<dbReference type="GO" id="GO:0071555">
    <property type="term" value="P:cell wall organization"/>
    <property type="evidence" value="ECO:0007669"/>
    <property type="project" value="UniProtKB-KW"/>
</dbReference>
<dbReference type="RefSeq" id="WP_366921852.1">
    <property type="nucleotide sequence ID" value="NZ_CP121694.1"/>
</dbReference>
<dbReference type="SMART" id="SM01209">
    <property type="entry name" value="GARS_A"/>
    <property type="match status" value="1"/>
</dbReference>
<evidence type="ECO:0000256" key="12">
    <source>
        <dbReference type="ARBA" id="ARBA00023211"/>
    </source>
</evidence>
<evidence type="ECO:0000256" key="15">
    <source>
        <dbReference type="PIRSR" id="PIRSR039102-1"/>
    </source>
</evidence>
<keyword evidence="8 17" id="KW-0067">ATP-binding</keyword>
<dbReference type="Proteomes" id="UP001329915">
    <property type="component" value="Chromosome"/>
</dbReference>
<dbReference type="SUPFAM" id="SSF52440">
    <property type="entry name" value="PreATP-grasp domain"/>
    <property type="match status" value="1"/>
</dbReference>
<dbReference type="PIRSF" id="PIRSF039102">
    <property type="entry name" value="Ddl/VanB"/>
    <property type="match status" value="1"/>
</dbReference>
<dbReference type="KEGG" id="dbc:MFMK1_002269"/>
<proteinExistence type="inferred from homology"/>
<organism evidence="19 20">
    <name type="scientific">Metallumcola ferriviriculae</name>
    <dbReference type="NCBI Taxonomy" id="3039180"/>
    <lineage>
        <taxon>Bacteria</taxon>
        <taxon>Bacillati</taxon>
        <taxon>Bacillota</taxon>
        <taxon>Clostridia</taxon>
        <taxon>Neomoorellales</taxon>
        <taxon>Desulfitibacteraceae</taxon>
        <taxon>Metallumcola</taxon>
    </lineage>
</organism>
<feature type="binding site" evidence="16">
    <location>
        <position position="272"/>
    </location>
    <ligand>
        <name>Mg(2+)</name>
        <dbReference type="ChEBI" id="CHEBI:18420"/>
        <label>2</label>
    </ligand>
</feature>
<dbReference type="PROSITE" id="PS50975">
    <property type="entry name" value="ATP_GRASP"/>
    <property type="match status" value="1"/>
</dbReference>